<protein>
    <submittedName>
        <fullName evidence="1">DNA-packaging protein small subunit</fullName>
    </submittedName>
</protein>
<evidence type="ECO:0000313" key="1">
    <source>
        <dbReference type="EMBL" id="DAD97047.1"/>
    </source>
</evidence>
<name>A0A8S5NRQ2_9CAUD</name>
<sequence length="125" mass="14188">MAKMGRPKKAIKQEQFEAMCQIQATQEEITLVLGVSDKTLNAWCKRTYGKTFSDVFREKRSAGKISLRRKQWKLADRSAAMAIFLGKQFLGQTDKSEMELSTTIQNNPLDGVTTEELKKLIDKEG</sequence>
<proteinExistence type="predicted"/>
<dbReference type="EMBL" id="BK015228">
    <property type="protein sequence ID" value="DAD97047.1"/>
    <property type="molecule type" value="Genomic_DNA"/>
</dbReference>
<organism evidence="1">
    <name type="scientific">Myoviridae sp. cteaT5</name>
    <dbReference type="NCBI Taxonomy" id="2826676"/>
    <lineage>
        <taxon>Viruses</taxon>
        <taxon>Duplodnaviria</taxon>
        <taxon>Heunggongvirae</taxon>
        <taxon>Uroviricota</taxon>
        <taxon>Caudoviricetes</taxon>
    </lineage>
</organism>
<reference evidence="1" key="1">
    <citation type="journal article" date="2021" name="Proc. Natl. Acad. Sci. U.S.A.">
        <title>A Catalog of Tens of Thousands of Viruses from Human Metagenomes Reveals Hidden Associations with Chronic Diseases.</title>
        <authorList>
            <person name="Tisza M.J."/>
            <person name="Buck C.B."/>
        </authorList>
    </citation>
    <scope>NUCLEOTIDE SEQUENCE</scope>
    <source>
        <strain evidence="1">CteaT5</strain>
    </source>
</reference>
<accession>A0A8S5NRQ2</accession>